<proteinExistence type="predicted"/>
<dbReference type="OrthoDB" id="5241710at2759"/>
<feature type="transmembrane region" description="Helical" evidence="1">
    <location>
        <begin position="53"/>
        <end position="72"/>
    </location>
</feature>
<organism evidence="2 3">
    <name type="scientific">Paraphaeosphaeria sporulosa</name>
    <dbReference type="NCBI Taxonomy" id="1460663"/>
    <lineage>
        <taxon>Eukaryota</taxon>
        <taxon>Fungi</taxon>
        <taxon>Dikarya</taxon>
        <taxon>Ascomycota</taxon>
        <taxon>Pezizomycotina</taxon>
        <taxon>Dothideomycetes</taxon>
        <taxon>Pleosporomycetidae</taxon>
        <taxon>Pleosporales</taxon>
        <taxon>Massarineae</taxon>
        <taxon>Didymosphaeriaceae</taxon>
        <taxon>Paraphaeosphaeria</taxon>
    </lineage>
</organism>
<dbReference type="GeneID" id="28768029"/>
<keyword evidence="3" id="KW-1185">Reference proteome</keyword>
<reference evidence="2 3" key="1">
    <citation type="submission" date="2016-05" db="EMBL/GenBank/DDBJ databases">
        <title>Comparative analysis of secretome profiles of manganese(II)-oxidizing ascomycete fungi.</title>
        <authorList>
            <consortium name="DOE Joint Genome Institute"/>
            <person name="Zeiner C.A."/>
            <person name="Purvine S.O."/>
            <person name="Zink E.M."/>
            <person name="Wu S."/>
            <person name="Pasa-Tolic L."/>
            <person name="Chaput D.L."/>
            <person name="Haridas S."/>
            <person name="Grigoriev I.V."/>
            <person name="Santelli C.M."/>
            <person name="Hansel C.M."/>
        </authorList>
    </citation>
    <scope>NUCLEOTIDE SEQUENCE [LARGE SCALE GENOMIC DNA]</scope>
    <source>
        <strain evidence="2 3">AP3s5-JAC2a</strain>
    </source>
</reference>
<dbReference type="EMBL" id="KV441549">
    <property type="protein sequence ID" value="OAG09465.1"/>
    <property type="molecule type" value="Genomic_DNA"/>
</dbReference>
<sequence>MASTIPNERRLRQITVATLLPAFPLLIASGAMVGKENYNNYNWNWNQHLYPTVIYFGLLPTFLSAITSGIALQAKHDPLAKRAPWVTGLWVLNDLVLALGNLAILIPIWISEPAAMGGHGDWMMLETYATVFLMSNMFIHTYLALYPFKSLFNFECQKKCPHCHGRLGGSHVETVATKGEGYSLLRAENYLDEHEAEASTGPIRLSTDSEA</sequence>
<feature type="transmembrane region" description="Helical" evidence="1">
    <location>
        <begin position="84"/>
        <end position="110"/>
    </location>
</feature>
<dbReference type="RefSeq" id="XP_018039830.1">
    <property type="nucleotide sequence ID" value="XM_018184543.1"/>
</dbReference>
<protein>
    <submittedName>
        <fullName evidence="2">Uncharacterized protein</fullName>
    </submittedName>
</protein>
<evidence type="ECO:0000313" key="3">
    <source>
        <dbReference type="Proteomes" id="UP000077069"/>
    </source>
</evidence>
<dbReference type="STRING" id="1460663.A0A177CPL6"/>
<dbReference type="InParanoid" id="A0A177CPL6"/>
<name>A0A177CPL6_9PLEO</name>
<keyword evidence="1" id="KW-0472">Membrane</keyword>
<dbReference type="Proteomes" id="UP000077069">
    <property type="component" value="Unassembled WGS sequence"/>
</dbReference>
<feature type="transmembrane region" description="Helical" evidence="1">
    <location>
        <begin position="14"/>
        <end position="33"/>
    </location>
</feature>
<gene>
    <name evidence="2" type="ORF">CC84DRAFT_1255508</name>
</gene>
<keyword evidence="1" id="KW-1133">Transmembrane helix</keyword>
<feature type="transmembrane region" description="Helical" evidence="1">
    <location>
        <begin position="122"/>
        <end position="145"/>
    </location>
</feature>
<evidence type="ECO:0000256" key="1">
    <source>
        <dbReference type="SAM" id="Phobius"/>
    </source>
</evidence>
<keyword evidence="1" id="KW-0812">Transmembrane</keyword>
<accession>A0A177CPL6</accession>
<evidence type="ECO:0000313" key="2">
    <source>
        <dbReference type="EMBL" id="OAG09465.1"/>
    </source>
</evidence>
<dbReference type="AlphaFoldDB" id="A0A177CPL6"/>